<accession>A0A1H6WLQ0</accession>
<dbReference type="EMBL" id="FNYK01000069">
    <property type="protein sequence ID" value="SEJ17951.1"/>
    <property type="molecule type" value="Genomic_DNA"/>
</dbReference>
<proteinExistence type="predicted"/>
<reference evidence="3" key="1">
    <citation type="submission" date="2016-10" db="EMBL/GenBank/DDBJ databases">
        <authorList>
            <person name="Varghese N."/>
        </authorList>
    </citation>
    <scope>NUCLEOTIDE SEQUENCE [LARGE SCALE GENOMIC DNA]</scope>
    <source>
        <strain evidence="3">DSM 20406</strain>
    </source>
</reference>
<sequence length="106" mass="12389">MIGLIRRYKMNRLLKRFKHAYYNNDDLMNVCDLDNDIETISALEQYGCIKVRRAMGGHIYFITLGDRSEIYSIERSELWFNRIVSYIAGIISAIIVPLLISLIRSL</sequence>
<keyword evidence="1" id="KW-0812">Transmembrane</keyword>
<keyword evidence="1" id="KW-1133">Transmembrane helix</keyword>
<gene>
    <name evidence="2" type="ORF">SAMN04487834_106912</name>
</gene>
<dbReference type="AlphaFoldDB" id="A0A1H6WLQ0"/>
<evidence type="ECO:0000256" key="1">
    <source>
        <dbReference type="SAM" id="Phobius"/>
    </source>
</evidence>
<keyword evidence="1" id="KW-0472">Membrane</keyword>
<evidence type="ECO:0000313" key="2">
    <source>
        <dbReference type="EMBL" id="SEJ17951.1"/>
    </source>
</evidence>
<protein>
    <submittedName>
        <fullName evidence="2">Uncharacterized protein</fullName>
    </submittedName>
</protein>
<name>A0A1H6WLQ0_9FIRM</name>
<organism evidence="2 3">
    <name type="scientific">Sharpea azabuensis</name>
    <dbReference type="NCBI Taxonomy" id="322505"/>
    <lineage>
        <taxon>Bacteria</taxon>
        <taxon>Bacillati</taxon>
        <taxon>Bacillota</taxon>
        <taxon>Erysipelotrichia</taxon>
        <taxon>Erysipelotrichales</taxon>
        <taxon>Coprobacillaceae</taxon>
        <taxon>Sharpea</taxon>
    </lineage>
</organism>
<keyword evidence="3" id="KW-1185">Reference proteome</keyword>
<dbReference type="Proteomes" id="UP000183028">
    <property type="component" value="Unassembled WGS sequence"/>
</dbReference>
<feature type="transmembrane region" description="Helical" evidence="1">
    <location>
        <begin position="83"/>
        <end position="103"/>
    </location>
</feature>
<evidence type="ECO:0000313" key="3">
    <source>
        <dbReference type="Proteomes" id="UP000183028"/>
    </source>
</evidence>
<dbReference type="RefSeq" id="WP_074732694.1">
    <property type="nucleotide sequence ID" value="NZ_FNYK01000069.1"/>
</dbReference>